<evidence type="ECO:0000313" key="2">
    <source>
        <dbReference type="EMBL" id="EOY26577.1"/>
    </source>
</evidence>
<sequence>MSDTIVTRQVLAFANGCVKEVKEFDSFVVPKRTRMFDFVLSKVNNITAAMSISREEIELREYDNIDTLLVVSKDKWAFKVSINTDFLSTRGDSYFLKISFPIRSEGRCLPTYMQMLLAHETLETTPDEARREYWVDIEGGASSHHDGEHSHDAVDGQDDEPSVDSENIDHGIVGAEGDNVTHVDDVVDDVVARDVILESVDVEGDHLPQADVVVEAAAEGNGNLESVQAEGNHDF</sequence>
<accession>A0A061GBR3</accession>
<reference evidence="2 3" key="1">
    <citation type="journal article" date="2013" name="Genome Biol.">
        <title>The genome sequence of the most widely cultivated cacao type and its use to identify candidate genes regulating pod color.</title>
        <authorList>
            <person name="Motamayor J.C."/>
            <person name="Mockaitis K."/>
            <person name="Schmutz J."/>
            <person name="Haiminen N."/>
            <person name="Iii D.L."/>
            <person name="Cornejo O."/>
            <person name="Findley S.D."/>
            <person name="Zheng P."/>
            <person name="Utro F."/>
            <person name="Royaert S."/>
            <person name="Saski C."/>
            <person name="Jenkins J."/>
            <person name="Podicheti R."/>
            <person name="Zhao M."/>
            <person name="Scheffler B.E."/>
            <person name="Stack J.C."/>
            <person name="Feltus F.A."/>
            <person name="Mustiga G.M."/>
            <person name="Amores F."/>
            <person name="Phillips W."/>
            <person name="Marelli J.P."/>
            <person name="May G.D."/>
            <person name="Shapiro H."/>
            <person name="Ma J."/>
            <person name="Bustamante C.D."/>
            <person name="Schnell R.J."/>
            <person name="Main D."/>
            <person name="Gilbert D."/>
            <person name="Parida L."/>
            <person name="Kuhn D.N."/>
        </authorList>
    </citation>
    <scope>NUCLEOTIDE SEQUENCE [LARGE SCALE GENOMIC DNA]</scope>
    <source>
        <strain evidence="3">cv. Matina 1-6</strain>
    </source>
</reference>
<feature type="region of interest" description="Disordered" evidence="1">
    <location>
        <begin position="140"/>
        <end position="175"/>
    </location>
</feature>
<organism evidence="2 3">
    <name type="scientific">Theobroma cacao</name>
    <name type="common">Cacao</name>
    <name type="synonym">Cocoa</name>
    <dbReference type="NCBI Taxonomy" id="3641"/>
    <lineage>
        <taxon>Eukaryota</taxon>
        <taxon>Viridiplantae</taxon>
        <taxon>Streptophyta</taxon>
        <taxon>Embryophyta</taxon>
        <taxon>Tracheophyta</taxon>
        <taxon>Spermatophyta</taxon>
        <taxon>Magnoliopsida</taxon>
        <taxon>eudicotyledons</taxon>
        <taxon>Gunneridae</taxon>
        <taxon>Pentapetalae</taxon>
        <taxon>rosids</taxon>
        <taxon>malvids</taxon>
        <taxon>Malvales</taxon>
        <taxon>Malvaceae</taxon>
        <taxon>Byttnerioideae</taxon>
        <taxon>Theobroma</taxon>
    </lineage>
</organism>
<dbReference type="EMBL" id="CM001884">
    <property type="protein sequence ID" value="EOY26577.1"/>
    <property type="molecule type" value="Genomic_DNA"/>
</dbReference>
<dbReference type="InParanoid" id="A0A061GBR3"/>
<dbReference type="Gramene" id="EOY26577">
    <property type="protein sequence ID" value="EOY26577"/>
    <property type="gene ID" value="TCM_028409"/>
</dbReference>
<keyword evidence="3" id="KW-1185">Reference proteome</keyword>
<evidence type="ECO:0000313" key="3">
    <source>
        <dbReference type="Proteomes" id="UP000026915"/>
    </source>
</evidence>
<proteinExistence type="predicted"/>
<evidence type="ECO:0000256" key="1">
    <source>
        <dbReference type="SAM" id="MobiDB-lite"/>
    </source>
</evidence>
<dbReference type="AlphaFoldDB" id="A0A061GBR3"/>
<dbReference type="HOGENOM" id="CLU_1181943_0_0_1"/>
<name>A0A061GBR3_THECC</name>
<feature type="compositionally biased region" description="Basic and acidic residues" evidence="1">
    <location>
        <begin position="143"/>
        <end position="154"/>
    </location>
</feature>
<protein>
    <submittedName>
        <fullName evidence="2">Uncharacterized protein</fullName>
    </submittedName>
</protein>
<dbReference type="Proteomes" id="UP000026915">
    <property type="component" value="Chromosome 6"/>
</dbReference>
<gene>
    <name evidence="2" type="ORF">TCM_028409</name>
</gene>